<dbReference type="FunFam" id="3.40.50.720:FF:000084">
    <property type="entry name" value="Short-chain dehydrogenase reductase"/>
    <property type="match status" value="1"/>
</dbReference>
<name>A0A1M6T3N1_PSETH</name>
<dbReference type="PANTHER" id="PTHR43639:SF1">
    <property type="entry name" value="SHORT-CHAIN DEHYDROGENASE_REDUCTASE FAMILY PROTEIN"/>
    <property type="match status" value="1"/>
</dbReference>
<evidence type="ECO:0000256" key="2">
    <source>
        <dbReference type="ARBA" id="ARBA00023002"/>
    </source>
</evidence>
<keyword evidence="4" id="KW-1185">Reference proteome</keyword>
<evidence type="ECO:0000313" key="3">
    <source>
        <dbReference type="EMBL" id="SHK51499.1"/>
    </source>
</evidence>
<protein>
    <submittedName>
        <fullName evidence="3">NAD(P)-dependent dehydrogenase, short-chain alcohol dehydrogenase family</fullName>
    </submittedName>
</protein>
<gene>
    <name evidence="3" type="ORF">SAMN05443637_107130</name>
</gene>
<dbReference type="STRING" id="1848.SAMN05443637_107130"/>
<proteinExistence type="inferred from homology"/>
<reference evidence="3 4" key="1">
    <citation type="submission" date="2016-11" db="EMBL/GenBank/DDBJ databases">
        <authorList>
            <person name="Jaros S."/>
            <person name="Januszkiewicz K."/>
            <person name="Wedrychowicz H."/>
        </authorList>
    </citation>
    <scope>NUCLEOTIDE SEQUENCE [LARGE SCALE GENOMIC DNA]</scope>
    <source>
        <strain evidence="3 4">DSM 43832</strain>
    </source>
</reference>
<dbReference type="GO" id="GO:0016491">
    <property type="term" value="F:oxidoreductase activity"/>
    <property type="evidence" value="ECO:0007669"/>
    <property type="project" value="UniProtKB-KW"/>
</dbReference>
<dbReference type="InterPro" id="IPR002347">
    <property type="entry name" value="SDR_fam"/>
</dbReference>
<evidence type="ECO:0000313" key="4">
    <source>
        <dbReference type="Proteomes" id="UP000184363"/>
    </source>
</evidence>
<dbReference type="SUPFAM" id="SSF51735">
    <property type="entry name" value="NAD(P)-binding Rossmann-fold domains"/>
    <property type="match status" value="1"/>
</dbReference>
<dbReference type="InterPro" id="IPR020904">
    <property type="entry name" value="Sc_DH/Rdtase_CS"/>
</dbReference>
<dbReference type="Gene3D" id="3.40.50.720">
    <property type="entry name" value="NAD(P)-binding Rossmann-like Domain"/>
    <property type="match status" value="1"/>
</dbReference>
<dbReference type="Pfam" id="PF13561">
    <property type="entry name" value="adh_short_C2"/>
    <property type="match status" value="1"/>
</dbReference>
<organism evidence="3 4">
    <name type="scientific">Pseudonocardia thermophila</name>
    <dbReference type="NCBI Taxonomy" id="1848"/>
    <lineage>
        <taxon>Bacteria</taxon>
        <taxon>Bacillati</taxon>
        <taxon>Actinomycetota</taxon>
        <taxon>Actinomycetes</taxon>
        <taxon>Pseudonocardiales</taxon>
        <taxon>Pseudonocardiaceae</taxon>
        <taxon>Pseudonocardia</taxon>
    </lineage>
</organism>
<dbReference type="CDD" id="cd05233">
    <property type="entry name" value="SDR_c"/>
    <property type="match status" value="1"/>
</dbReference>
<dbReference type="OrthoDB" id="7064009at2"/>
<evidence type="ECO:0000256" key="1">
    <source>
        <dbReference type="ARBA" id="ARBA00006484"/>
    </source>
</evidence>
<dbReference type="PRINTS" id="PR00081">
    <property type="entry name" value="GDHRDH"/>
</dbReference>
<dbReference type="PRINTS" id="PR00080">
    <property type="entry name" value="SDRFAMILY"/>
</dbReference>
<dbReference type="NCBIfam" id="NF005559">
    <property type="entry name" value="PRK07231.1"/>
    <property type="match status" value="1"/>
</dbReference>
<dbReference type="InterPro" id="IPR036291">
    <property type="entry name" value="NAD(P)-bd_dom_sf"/>
</dbReference>
<keyword evidence="2" id="KW-0560">Oxidoreductase</keyword>
<dbReference type="PANTHER" id="PTHR43639">
    <property type="entry name" value="OXIDOREDUCTASE, SHORT-CHAIN DEHYDROGENASE/REDUCTASE FAMILY (AFU_ORTHOLOGUE AFUA_5G02870)"/>
    <property type="match status" value="1"/>
</dbReference>
<comment type="similarity">
    <text evidence="1">Belongs to the short-chain dehydrogenases/reductases (SDR) family.</text>
</comment>
<dbReference type="AlphaFoldDB" id="A0A1M6T3N1"/>
<dbReference type="Proteomes" id="UP000184363">
    <property type="component" value="Unassembled WGS sequence"/>
</dbReference>
<dbReference type="RefSeq" id="WP_073456986.1">
    <property type="nucleotide sequence ID" value="NZ_FRAP01000007.1"/>
</dbReference>
<accession>A0A1M6T3N1</accession>
<dbReference type="PROSITE" id="PS00061">
    <property type="entry name" value="ADH_SHORT"/>
    <property type="match status" value="1"/>
</dbReference>
<dbReference type="EMBL" id="FRAP01000007">
    <property type="protein sequence ID" value="SHK51499.1"/>
    <property type="molecule type" value="Genomic_DNA"/>
</dbReference>
<sequence length="248" mass="25522">MTTEEGRVALVTGAAGGVGRALVRLLLERGYAVVAEDISPAVTELDEGIGKVVPVVADVAAPGSAERAVAAAEEAFGRLDLLVNNAARFLRKPIGESTDEDFESLFATNVRGSFTHARAAVEALTRTRGSIITVASISGLVGMPNQCVYAMTKGALVQLTRQLAIELAPRKVRVNAVAPGAIDTDFIAEARAADPDPQATAAAVLARHPLGRISAPEDVARAIAFLASPEADGITGAILSVDGGYVAQ</sequence>